<dbReference type="AlphaFoldDB" id="E5B9T1"/>
<name>E5B9T1_ERWAM</name>
<reference evidence="1" key="1">
    <citation type="journal article" date="2011" name="J. Bacteriol.">
        <title>Genome Sequence of an Erwinia amylovora Strain with Pathogenicity Restricted to Rubus Plants.</title>
        <authorList>
            <person name="Powney R."/>
            <person name="Smits T.H."/>
            <person name="Sawbridge T."/>
            <person name="Frey B."/>
            <person name="Blom J."/>
            <person name="Frey J.E."/>
            <person name="Plummer K.M."/>
            <person name="Beer S.V."/>
            <person name="Luck J."/>
            <person name="Duffy B."/>
            <person name="Rodoni B."/>
        </authorList>
    </citation>
    <scope>NUCLEOTIDE SEQUENCE</scope>
    <source>
        <strain evidence="1">ATCC BAA-2158</strain>
    </source>
</reference>
<proteinExistence type="predicted"/>
<sequence>MNNSSRGGIRLTPPGQTASSLIIASKTITQPHRINVQERYGGINSTDALIQELYLIAIEGM</sequence>
<evidence type="ECO:0000313" key="1">
    <source>
        <dbReference type="EMBL" id="CBX82158.1"/>
    </source>
</evidence>
<gene>
    <name evidence="1" type="ORF">EAIL5_3338</name>
</gene>
<organism evidence="1">
    <name type="scientific">Erwinia amylovora ATCC BAA-2158</name>
    <dbReference type="NCBI Taxonomy" id="889211"/>
    <lineage>
        <taxon>Bacteria</taxon>
        <taxon>Pseudomonadati</taxon>
        <taxon>Pseudomonadota</taxon>
        <taxon>Gammaproteobacteria</taxon>
        <taxon>Enterobacterales</taxon>
        <taxon>Erwiniaceae</taxon>
        <taxon>Erwinia</taxon>
    </lineage>
</organism>
<protein>
    <submittedName>
        <fullName evidence="1">Uncharacterized protein</fullName>
    </submittedName>
</protein>
<dbReference type="EMBL" id="FR719197">
    <property type="protein sequence ID" value="CBX82158.1"/>
    <property type="molecule type" value="Genomic_DNA"/>
</dbReference>
<accession>E5B9T1</accession>